<comment type="similarity">
    <text evidence="2">Belongs to the bacterial solute-binding protein 5 family.</text>
</comment>
<comment type="caution">
    <text evidence="6">The sequence shown here is derived from an EMBL/GenBank/DDBJ whole genome shotgun (WGS) entry which is preliminary data.</text>
</comment>
<evidence type="ECO:0000256" key="1">
    <source>
        <dbReference type="ARBA" id="ARBA00004418"/>
    </source>
</evidence>
<proteinExistence type="inferred from homology"/>
<feature type="domain" description="Solute-binding protein family 5" evidence="5">
    <location>
        <begin position="76"/>
        <end position="433"/>
    </location>
</feature>
<evidence type="ECO:0000256" key="2">
    <source>
        <dbReference type="ARBA" id="ARBA00005695"/>
    </source>
</evidence>
<dbReference type="Pfam" id="PF00496">
    <property type="entry name" value="SBP_bac_5"/>
    <property type="match status" value="1"/>
</dbReference>
<dbReference type="PANTHER" id="PTHR30290">
    <property type="entry name" value="PERIPLASMIC BINDING COMPONENT OF ABC TRANSPORTER"/>
    <property type="match status" value="1"/>
</dbReference>
<evidence type="ECO:0000313" key="6">
    <source>
        <dbReference type="EMBL" id="MCG7508505.1"/>
    </source>
</evidence>
<gene>
    <name evidence="6" type="ORF">L4923_26035</name>
</gene>
<evidence type="ECO:0000259" key="5">
    <source>
        <dbReference type="Pfam" id="PF00496"/>
    </source>
</evidence>
<dbReference type="EMBL" id="JAKREW010000044">
    <property type="protein sequence ID" value="MCG7508505.1"/>
    <property type="molecule type" value="Genomic_DNA"/>
</dbReference>
<keyword evidence="7" id="KW-1185">Reference proteome</keyword>
<dbReference type="InterPro" id="IPR006311">
    <property type="entry name" value="TAT_signal"/>
</dbReference>
<evidence type="ECO:0000256" key="4">
    <source>
        <dbReference type="SAM" id="SignalP"/>
    </source>
</evidence>
<evidence type="ECO:0000313" key="7">
    <source>
        <dbReference type="Proteomes" id="UP001201701"/>
    </source>
</evidence>
<dbReference type="InterPro" id="IPR039424">
    <property type="entry name" value="SBP_5"/>
</dbReference>
<name>A0ABS9QM33_9HYPH</name>
<keyword evidence="3 4" id="KW-0732">Signal</keyword>
<dbReference type="RefSeq" id="WP_239370014.1">
    <property type="nucleotide sequence ID" value="NZ_JAKREW010000044.1"/>
</dbReference>
<protein>
    <submittedName>
        <fullName evidence="6">ABC transporter substrate-binding protein</fullName>
    </submittedName>
</protein>
<dbReference type="SUPFAM" id="SSF53850">
    <property type="entry name" value="Periplasmic binding protein-like II"/>
    <property type="match status" value="1"/>
</dbReference>
<dbReference type="Gene3D" id="3.10.105.10">
    <property type="entry name" value="Dipeptide-binding Protein, Domain 3"/>
    <property type="match status" value="1"/>
</dbReference>
<dbReference type="Gene3D" id="3.90.76.10">
    <property type="entry name" value="Dipeptide-binding Protein, Domain 1"/>
    <property type="match status" value="1"/>
</dbReference>
<dbReference type="Proteomes" id="UP001201701">
    <property type="component" value="Unassembled WGS sequence"/>
</dbReference>
<feature type="chain" id="PRO_5046309418" evidence="4">
    <location>
        <begin position="28"/>
        <end position="519"/>
    </location>
</feature>
<dbReference type="PROSITE" id="PS51318">
    <property type="entry name" value="TAT"/>
    <property type="match status" value="1"/>
</dbReference>
<evidence type="ECO:0000256" key="3">
    <source>
        <dbReference type="ARBA" id="ARBA00022729"/>
    </source>
</evidence>
<dbReference type="InterPro" id="IPR000914">
    <property type="entry name" value="SBP_5_dom"/>
</dbReference>
<feature type="signal peptide" evidence="4">
    <location>
        <begin position="1"/>
        <end position="27"/>
    </location>
</feature>
<dbReference type="PANTHER" id="PTHR30290:SF38">
    <property type="entry name" value="D,D-DIPEPTIDE-BINDING PERIPLASMIC PROTEIN DDPA-RELATED"/>
    <property type="match status" value="1"/>
</dbReference>
<reference evidence="6 7" key="1">
    <citation type="submission" date="2022-02" db="EMBL/GenBank/DDBJ databases">
        <title>Draft genome sequence of Mezorhizobium retamae strain IRAMC:0171 isolated from Retama raetam nodules.</title>
        <authorList>
            <person name="Bengaied R."/>
            <person name="Sbissi I."/>
            <person name="Huber K."/>
            <person name="Ghodbane F."/>
            <person name="Nouioui I."/>
            <person name="Tarhouni M."/>
            <person name="Gtari M."/>
        </authorList>
    </citation>
    <scope>NUCLEOTIDE SEQUENCE [LARGE SCALE GENOMIC DNA]</scope>
    <source>
        <strain evidence="6 7">IRAMC:0171</strain>
    </source>
</reference>
<comment type="subcellular location">
    <subcellularLocation>
        <location evidence="1">Periplasm</location>
    </subcellularLocation>
</comment>
<dbReference type="PIRSF" id="PIRSF002741">
    <property type="entry name" value="MppA"/>
    <property type="match status" value="1"/>
</dbReference>
<organism evidence="6 7">
    <name type="scientific">Mesorhizobium retamae</name>
    <dbReference type="NCBI Taxonomy" id="2912854"/>
    <lineage>
        <taxon>Bacteria</taxon>
        <taxon>Pseudomonadati</taxon>
        <taxon>Pseudomonadota</taxon>
        <taxon>Alphaproteobacteria</taxon>
        <taxon>Hyphomicrobiales</taxon>
        <taxon>Phyllobacteriaceae</taxon>
        <taxon>Mesorhizobium</taxon>
    </lineage>
</organism>
<dbReference type="Gene3D" id="3.40.190.10">
    <property type="entry name" value="Periplasmic binding protein-like II"/>
    <property type="match status" value="1"/>
</dbReference>
<sequence length="519" mass="57402">MPITRRTLMKTAAASVALSALARPALADKGRPGIVVAVPAQPDFTDPIMANNTPTLRTLYNVYDGLLRLDYNDNLKVVPALAQSWRMLNPTTLEFALRPNVKFHDGSTMTADDVVFSLSEARRKGPEGKGATVAAQYQRTIDNVVATDGRTVQITTKAPDPALEKKLAAWACQIVSRAAFEKAGSWQAWFQAPIGTGPYKIRENRKDVGLILEAHDDYWGGRPPFQRIEFRVVPESASRVNGLLAGDYDLISDLPRDQFDAIGANDALDLLGGAILNMRILAIDTTAPWLSDPNIRRAMSLAIDRELIVKQLWADRIAVPNGAQYPIFGDVYIPQFPAVGYDPKRATELVKASGYGGEPIPYRLLNNWYPNQVLTAQVLAEMWKTVGLNVTLQPMENFSQVYQKPIGAVWDESIVPAWPDPTAMVWRQYGPGGGLNKLAIWNSPEYQQIGVQFEQSTDSDARRKLQQRSLDIIADQVPFIILHSNGGFYAKKRTVAWAPYPALPMDFGPFNPATDLRGI</sequence>
<dbReference type="InterPro" id="IPR030678">
    <property type="entry name" value="Peptide/Ni-bd"/>
</dbReference>
<accession>A0ABS9QM33</accession>